<feature type="compositionally biased region" description="Polar residues" evidence="1">
    <location>
        <begin position="442"/>
        <end position="451"/>
    </location>
</feature>
<dbReference type="GO" id="GO:0008017">
    <property type="term" value="F:microtubule binding"/>
    <property type="evidence" value="ECO:0007669"/>
    <property type="project" value="TreeGrafter"/>
</dbReference>
<dbReference type="InterPro" id="IPR011989">
    <property type="entry name" value="ARM-like"/>
</dbReference>
<evidence type="ECO:0000313" key="3">
    <source>
        <dbReference type="EMBL" id="KAF6018413.1"/>
    </source>
</evidence>
<dbReference type="GO" id="GO:0005876">
    <property type="term" value="C:spindle microtubule"/>
    <property type="evidence" value="ECO:0007669"/>
    <property type="project" value="TreeGrafter"/>
</dbReference>
<feature type="compositionally biased region" description="Polar residues" evidence="1">
    <location>
        <begin position="470"/>
        <end position="487"/>
    </location>
</feature>
<dbReference type="InterPro" id="IPR016024">
    <property type="entry name" value="ARM-type_fold"/>
</dbReference>
<reference evidence="3" key="1">
    <citation type="submission" date="2020-06" db="EMBL/GenBank/DDBJ databases">
        <title>Draft genome of Bugula neritina, a colonial animal packing powerful symbionts and potential medicines.</title>
        <authorList>
            <person name="Rayko M."/>
        </authorList>
    </citation>
    <scope>NUCLEOTIDE SEQUENCE [LARGE SCALE GENOMIC DNA]</scope>
    <source>
        <strain evidence="3">Kwan_BN1</strain>
    </source>
</reference>
<dbReference type="GO" id="GO:0072686">
    <property type="term" value="C:mitotic spindle"/>
    <property type="evidence" value="ECO:0007669"/>
    <property type="project" value="TreeGrafter"/>
</dbReference>
<feature type="compositionally biased region" description="Polar residues" evidence="1">
    <location>
        <begin position="379"/>
        <end position="399"/>
    </location>
</feature>
<evidence type="ECO:0000256" key="1">
    <source>
        <dbReference type="SAM" id="MobiDB-lite"/>
    </source>
</evidence>
<sequence>MASGQSGVTGRPRRKSNIPRSQGTSRETSPARYGFAGGRGTTPIRQRTSSQSSATASPRYIDGTQDTADLLAQKLSGQLNRRNDYNSDDDVGSEVSSLHSESMSQFGASSRCTDDVNEILRLLSSNQWHERKEGLMSLQYYVLNIKSLTPVELRRVTEVFTRMFHDPHAKVFSIFMDTLVEIVCIHKHILHDWLYTLVTKMFIKCGGEMLASVAAKAQRTLDTILETFDNISQFNCLMRFVGDPSQSHNFKSVKVKLQYLHYLHQLMQQMDMSEFINNLDTRTAVSKIITWVEEPKSAEIRAASKSVIASMFNLNPPEFSALITGLQKTVQNTAHKVITSHVHGLSDALDSPVNPLNQVGTRPKLSSPNPRASPRNRQRYGSNSSSTAESPGAASSSHRMNPDEIFKSIRQTTADIQNLSINRLRYRKLDGEDVTKERDSTSQDSGIQNSLPDVRSDSPLNHRTAYKPANYSTPPSSVLQSQSNQPMNGLDLQGADGGEEFLIDDSDEDMSLDPSDPVCRILKDLSNHDERHKERIQAMEDLICMARKGGNGARWDEHFKTLLLLLIETLGDRDESIRARALQVLRELIKWEKHRFDSYAELTIYNVIQAHKDASKQVYRAAEECAITLAKSLKPEHSVVVLAKLTDSLEYPLSVAAIKTLTHVIELMSEESLLKVIQRLIPGLIKGYEHDESACRKASCFALVALYMKIGDNLKPYLSVLTGSKLKLLNLYIKRAEGKPA</sequence>
<dbReference type="GO" id="GO:0040001">
    <property type="term" value="P:establishment of mitotic spindle localization"/>
    <property type="evidence" value="ECO:0007669"/>
    <property type="project" value="TreeGrafter"/>
</dbReference>
<organism evidence="3 4">
    <name type="scientific">Bugula neritina</name>
    <name type="common">Brown bryozoan</name>
    <name type="synonym">Sertularia neritina</name>
    <dbReference type="NCBI Taxonomy" id="10212"/>
    <lineage>
        <taxon>Eukaryota</taxon>
        <taxon>Metazoa</taxon>
        <taxon>Spiralia</taxon>
        <taxon>Lophotrochozoa</taxon>
        <taxon>Bryozoa</taxon>
        <taxon>Gymnolaemata</taxon>
        <taxon>Cheilostomatida</taxon>
        <taxon>Flustrina</taxon>
        <taxon>Buguloidea</taxon>
        <taxon>Bugulidae</taxon>
        <taxon>Bugula</taxon>
    </lineage>
</organism>
<dbReference type="GO" id="GO:0005881">
    <property type="term" value="C:cytoplasmic microtubule"/>
    <property type="evidence" value="ECO:0007669"/>
    <property type="project" value="TreeGrafter"/>
</dbReference>
<comment type="caution">
    <text evidence="3">The sequence shown here is derived from an EMBL/GenBank/DDBJ whole genome shotgun (WGS) entry which is preliminary data.</text>
</comment>
<dbReference type="SUPFAM" id="SSF48371">
    <property type="entry name" value="ARM repeat"/>
    <property type="match status" value="1"/>
</dbReference>
<dbReference type="Gene3D" id="1.25.10.10">
    <property type="entry name" value="Leucine-rich Repeat Variant"/>
    <property type="match status" value="2"/>
</dbReference>
<protein>
    <submittedName>
        <fullName evidence="3">CLASP1</fullName>
    </submittedName>
</protein>
<dbReference type="PANTHER" id="PTHR21567">
    <property type="entry name" value="CLASP"/>
    <property type="match status" value="1"/>
</dbReference>
<name>A0A7J7IWX1_BUGNE</name>
<gene>
    <name evidence="3" type="ORF">EB796_023269</name>
</gene>
<feature type="region of interest" description="Disordered" evidence="1">
    <location>
        <begin position="432"/>
        <end position="513"/>
    </location>
</feature>
<dbReference type="OrthoDB" id="46159at2759"/>
<feature type="compositionally biased region" description="Low complexity" evidence="1">
    <location>
        <begin position="45"/>
        <end position="57"/>
    </location>
</feature>
<dbReference type="PANTHER" id="PTHR21567:SF9">
    <property type="entry name" value="CLIP-ASSOCIATING PROTEIN"/>
    <property type="match status" value="1"/>
</dbReference>
<dbReference type="Pfam" id="PF21040">
    <property type="entry name" value="CEP104-like_TOG"/>
    <property type="match status" value="1"/>
</dbReference>
<dbReference type="AlphaFoldDB" id="A0A7J7IWX1"/>
<dbReference type="GO" id="GO:0090307">
    <property type="term" value="P:mitotic spindle assembly"/>
    <property type="evidence" value="ECO:0007669"/>
    <property type="project" value="TreeGrafter"/>
</dbReference>
<dbReference type="EMBL" id="VXIV02003311">
    <property type="protein sequence ID" value="KAF6018413.1"/>
    <property type="molecule type" value="Genomic_DNA"/>
</dbReference>
<dbReference type="GO" id="GO:0005815">
    <property type="term" value="C:microtubule organizing center"/>
    <property type="evidence" value="ECO:0007669"/>
    <property type="project" value="TreeGrafter"/>
</dbReference>
<dbReference type="InterPro" id="IPR034085">
    <property type="entry name" value="TOG"/>
</dbReference>
<feature type="region of interest" description="Disordered" evidence="1">
    <location>
        <begin position="347"/>
        <end position="401"/>
    </location>
</feature>
<feature type="domain" description="TOG" evidence="2">
    <location>
        <begin position="510"/>
        <end position="741"/>
    </location>
</feature>
<evidence type="ECO:0000259" key="2">
    <source>
        <dbReference type="SMART" id="SM01349"/>
    </source>
</evidence>
<dbReference type="SMART" id="SM01349">
    <property type="entry name" value="TOG"/>
    <property type="match status" value="1"/>
</dbReference>
<feature type="region of interest" description="Disordered" evidence="1">
    <location>
        <begin position="79"/>
        <end position="99"/>
    </location>
</feature>
<feature type="compositionally biased region" description="Acidic residues" evidence="1">
    <location>
        <begin position="497"/>
        <end position="511"/>
    </location>
</feature>
<dbReference type="GO" id="GO:0045180">
    <property type="term" value="C:basal cortex"/>
    <property type="evidence" value="ECO:0007669"/>
    <property type="project" value="TreeGrafter"/>
</dbReference>
<dbReference type="Proteomes" id="UP000593567">
    <property type="component" value="Unassembled WGS sequence"/>
</dbReference>
<feature type="region of interest" description="Disordered" evidence="1">
    <location>
        <begin position="1"/>
        <end position="62"/>
    </location>
</feature>
<feature type="compositionally biased region" description="Basic and acidic residues" evidence="1">
    <location>
        <begin position="432"/>
        <end position="441"/>
    </location>
</feature>
<accession>A0A7J7IWX1</accession>
<feature type="compositionally biased region" description="Polar residues" evidence="1">
    <location>
        <begin position="18"/>
        <end position="28"/>
    </location>
</feature>
<keyword evidence="4" id="KW-1185">Reference proteome</keyword>
<evidence type="ECO:0000313" key="4">
    <source>
        <dbReference type="Proteomes" id="UP000593567"/>
    </source>
</evidence>
<feature type="compositionally biased region" description="Polar residues" evidence="1">
    <location>
        <begin position="354"/>
        <end position="370"/>
    </location>
</feature>
<proteinExistence type="predicted"/>
<dbReference type="GO" id="GO:0000776">
    <property type="term" value="C:kinetochore"/>
    <property type="evidence" value="ECO:0007669"/>
    <property type="project" value="TreeGrafter"/>
</dbReference>